<dbReference type="RefSeq" id="WP_274958629.1">
    <property type="nucleotide sequence ID" value="NZ_DYWQ01000037.1"/>
</dbReference>
<dbReference type="PROSITE" id="PS51186">
    <property type="entry name" value="GNAT"/>
    <property type="match status" value="1"/>
</dbReference>
<feature type="domain" description="N-acetyltransferase" evidence="4">
    <location>
        <begin position="10"/>
        <end position="169"/>
    </location>
</feature>
<dbReference type="Gene3D" id="3.40.50.450">
    <property type="match status" value="1"/>
</dbReference>
<reference evidence="5" key="2">
    <citation type="submission" date="2021-09" db="EMBL/GenBank/DDBJ databases">
        <authorList>
            <person name="Gilroy R."/>
        </authorList>
    </citation>
    <scope>NUCLEOTIDE SEQUENCE</scope>
    <source>
        <strain evidence="5">CHK124-7917</strain>
    </source>
</reference>
<proteinExistence type="inferred from homology"/>
<dbReference type="GO" id="GO:0008999">
    <property type="term" value="F:protein-N-terminal-alanine acetyltransferase activity"/>
    <property type="evidence" value="ECO:0007669"/>
    <property type="project" value="TreeGrafter"/>
</dbReference>
<reference evidence="5" key="1">
    <citation type="journal article" date="2021" name="PeerJ">
        <title>Extensive microbial diversity within the chicken gut microbiome revealed by metagenomics and culture.</title>
        <authorList>
            <person name="Gilroy R."/>
            <person name="Ravi A."/>
            <person name="Getino M."/>
            <person name="Pursley I."/>
            <person name="Horton D.L."/>
            <person name="Alikhan N.F."/>
            <person name="Baker D."/>
            <person name="Gharbi K."/>
            <person name="Hall N."/>
            <person name="Watson M."/>
            <person name="Adriaenssens E.M."/>
            <person name="Foster-Nyarko E."/>
            <person name="Jarju S."/>
            <person name="Secka A."/>
            <person name="Antonio M."/>
            <person name="Oren A."/>
            <person name="Chaudhuri R.R."/>
            <person name="La Ragione R."/>
            <person name="Hildebrand F."/>
            <person name="Pallen M.J."/>
        </authorList>
    </citation>
    <scope>NUCLEOTIDE SEQUENCE</scope>
    <source>
        <strain evidence="5">CHK124-7917</strain>
    </source>
</reference>
<dbReference type="Gene3D" id="3.40.630.30">
    <property type="match status" value="1"/>
</dbReference>
<sequence>MTQHLETTRLTLRPWRESDADALFRYARDPDVGPRAGWAAHESVEESRRVIREVLAMPESYAIVLKRRAGDLPVGAIALMFGAASDLARSSREAELGYWVGRPLWGQGIVPEAAAALLEHAFSDLRLDAVWASYYEGNEQSRRVQEKLGFVPDRIIESLPRPLLGDAARTHVNVLSRERWTRMGHAHRGLIDEQQAEKRDIVESLSLVALVRSGGQTGADRGALDAAREMGVALCGWCPAGGLAEDCPEAPGLIGPYPELRETPSAGYIQRTAWNVRDSHATLIVSPGGLEPKSGTEATADFARAYGRPVLVIEGAGEVSRAREWLEGIGRELTLNVAGPRASKAPGVYEITRGIVRELLS</sequence>
<dbReference type="EMBL" id="DYWQ01000037">
    <property type="protein sequence ID" value="HJF44622.1"/>
    <property type="molecule type" value="Genomic_DNA"/>
</dbReference>
<protein>
    <submittedName>
        <fullName evidence="5">GNAT family N-acetyltransferase</fullName>
        <ecNumber evidence="5">2.3.1.-</ecNumber>
    </submittedName>
</protein>
<evidence type="ECO:0000313" key="5">
    <source>
        <dbReference type="EMBL" id="HJF44622.1"/>
    </source>
</evidence>
<evidence type="ECO:0000256" key="2">
    <source>
        <dbReference type="ARBA" id="ARBA00023315"/>
    </source>
</evidence>
<evidence type="ECO:0000259" key="4">
    <source>
        <dbReference type="PROSITE" id="PS51186"/>
    </source>
</evidence>
<dbReference type="Pfam" id="PF13302">
    <property type="entry name" value="Acetyltransf_3"/>
    <property type="match status" value="1"/>
</dbReference>
<evidence type="ECO:0000256" key="1">
    <source>
        <dbReference type="ARBA" id="ARBA00022679"/>
    </source>
</evidence>
<evidence type="ECO:0000256" key="3">
    <source>
        <dbReference type="ARBA" id="ARBA00038502"/>
    </source>
</evidence>
<dbReference type="InterPro" id="IPR016181">
    <property type="entry name" value="Acyl_CoA_acyltransferase"/>
</dbReference>
<dbReference type="Pfam" id="PF12694">
    <property type="entry name" value="cpYpsA"/>
    <property type="match status" value="1"/>
</dbReference>
<comment type="similarity">
    <text evidence="3">Belongs to the acetyltransferase family. RimJ subfamily.</text>
</comment>
<gene>
    <name evidence="5" type="ORF">K8U72_02395</name>
</gene>
<dbReference type="InterPro" id="IPR051531">
    <property type="entry name" value="N-acetyltransferase"/>
</dbReference>
<dbReference type="InterPro" id="IPR024755">
    <property type="entry name" value="cpYpsA"/>
</dbReference>
<organism evidence="5 6">
    <name type="scientific">Thermophilibacter provencensis</name>
    <dbReference type="NCBI Taxonomy" id="1852386"/>
    <lineage>
        <taxon>Bacteria</taxon>
        <taxon>Bacillati</taxon>
        <taxon>Actinomycetota</taxon>
        <taxon>Coriobacteriia</taxon>
        <taxon>Coriobacteriales</taxon>
        <taxon>Atopobiaceae</taxon>
        <taxon>Thermophilibacter</taxon>
    </lineage>
</organism>
<dbReference type="PANTHER" id="PTHR43792">
    <property type="entry name" value="GNAT FAMILY, PUTATIVE (AFU_ORTHOLOGUE AFUA_3G00765)-RELATED-RELATED"/>
    <property type="match status" value="1"/>
</dbReference>
<dbReference type="Proteomes" id="UP000697330">
    <property type="component" value="Unassembled WGS sequence"/>
</dbReference>
<keyword evidence="1 5" id="KW-0808">Transferase</keyword>
<evidence type="ECO:0000313" key="6">
    <source>
        <dbReference type="Proteomes" id="UP000697330"/>
    </source>
</evidence>
<name>A0A921GE36_9ACTN</name>
<dbReference type="SUPFAM" id="SSF55729">
    <property type="entry name" value="Acyl-CoA N-acyltransferases (Nat)"/>
    <property type="match status" value="1"/>
</dbReference>
<dbReference type="PANTHER" id="PTHR43792:SF8">
    <property type="entry name" value="[RIBOSOMAL PROTEIN US5]-ALANINE N-ACETYLTRANSFERASE"/>
    <property type="match status" value="1"/>
</dbReference>
<dbReference type="InterPro" id="IPR000182">
    <property type="entry name" value="GNAT_dom"/>
</dbReference>
<dbReference type="AlphaFoldDB" id="A0A921GE36"/>
<accession>A0A921GE36</accession>
<dbReference type="EC" id="2.3.1.-" evidence="5"/>
<keyword evidence="2 5" id="KW-0012">Acyltransferase</keyword>
<dbReference type="GO" id="GO:0005737">
    <property type="term" value="C:cytoplasm"/>
    <property type="evidence" value="ECO:0007669"/>
    <property type="project" value="TreeGrafter"/>
</dbReference>
<comment type="caution">
    <text evidence="5">The sequence shown here is derived from an EMBL/GenBank/DDBJ whole genome shotgun (WGS) entry which is preliminary data.</text>
</comment>